<reference evidence="3" key="1">
    <citation type="submission" date="2025-08" db="UniProtKB">
        <authorList>
            <consortium name="Ensembl"/>
        </authorList>
    </citation>
    <scope>IDENTIFICATION</scope>
</reference>
<dbReference type="Ensembl" id="ENSEBUT00000014473.1">
    <property type="protein sequence ID" value="ENSEBUP00000013897.1"/>
    <property type="gene ID" value="ENSEBUG00000008765.1"/>
</dbReference>
<proteinExistence type="predicted"/>
<keyword evidence="2" id="KW-0732">Signal</keyword>
<name>A0A8C4QDK2_EPTBU</name>
<keyword evidence="1" id="KW-1133">Transmembrane helix</keyword>
<keyword evidence="1" id="KW-0812">Transmembrane</keyword>
<keyword evidence="4" id="KW-1185">Reference proteome</keyword>
<feature type="signal peptide" evidence="2">
    <location>
        <begin position="1"/>
        <end position="17"/>
    </location>
</feature>
<feature type="chain" id="PRO_5034250064" evidence="2">
    <location>
        <begin position="18"/>
        <end position="126"/>
    </location>
</feature>
<protein>
    <submittedName>
        <fullName evidence="3">Uncharacterized protein</fullName>
    </submittedName>
</protein>
<dbReference type="InterPro" id="IPR027846">
    <property type="entry name" value="Cybc1"/>
</dbReference>
<sequence>MLTSCCFVSCFVVPIDSSILGLAFPCSCCHPSVSMLLLLLSTCYLLCTVFAVVLDQSPIRTVNVTEKATYFGGKGYYIVLHLEDGVSYPLTNYAVLGKKRYEPSEQSSTNYIIYSALHYLTTLSAS</sequence>
<keyword evidence="1" id="KW-0472">Membrane</keyword>
<feature type="transmembrane region" description="Helical" evidence="1">
    <location>
        <begin position="35"/>
        <end position="54"/>
    </location>
</feature>
<evidence type="ECO:0000313" key="4">
    <source>
        <dbReference type="Proteomes" id="UP000694388"/>
    </source>
</evidence>
<dbReference type="AlphaFoldDB" id="A0A8C4QDK2"/>
<accession>A0A8C4QDK2</accession>
<evidence type="ECO:0000256" key="2">
    <source>
        <dbReference type="SAM" id="SignalP"/>
    </source>
</evidence>
<dbReference type="Pfam" id="PF15169">
    <property type="entry name" value="Cybc1_Eros"/>
    <property type="match status" value="1"/>
</dbReference>
<evidence type="ECO:0000256" key="1">
    <source>
        <dbReference type="SAM" id="Phobius"/>
    </source>
</evidence>
<reference evidence="3" key="2">
    <citation type="submission" date="2025-09" db="UniProtKB">
        <authorList>
            <consortium name="Ensembl"/>
        </authorList>
    </citation>
    <scope>IDENTIFICATION</scope>
</reference>
<dbReference type="Proteomes" id="UP000694388">
    <property type="component" value="Unplaced"/>
</dbReference>
<organism evidence="3 4">
    <name type="scientific">Eptatretus burgeri</name>
    <name type="common">Inshore hagfish</name>
    <dbReference type="NCBI Taxonomy" id="7764"/>
    <lineage>
        <taxon>Eukaryota</taxon>
        <taxon>Metazoa</taxon>
        <taxon>Chordata</taxon>
        <taxon>Craniata</taxon>
        <taxon>Vertebrata</taxon>
        <taxon>Cyclostomata</taxon>
        <taxon>Myxini</taxon>
        <taxon>Myxiniformes</taxon>
        <taxon>Myxinidae</taxon>
        <taxon>Eptatretinae</taxon>
        <taxon>Eptatretus</taxon>
    </lineage>
</organism>
<evidence type="ECO:0000313" key="3">
    <source>
        <dbReference type="Ensembl" id="ENSEBUP00000013897.1"/>
    </source>
</evidence>